<accession>A0A4Y5SSN3</accession>
<dbReference type="AlphaFoldDB" id="A0A4Y5SSN3"/>
<organism evidence="1 2">
    <name type="scientific">Paracoccus liaowanqingii</name>
    <dbReference type="NCBI Taxonomy" id="2560053"/>
    <lineage>
        <taxon>Bacteria</taxon>
        <taxon>Pseudomonadati</taxon>
        <taxon>Pseudomonadota</taxon>
        <taxon>Alphaproteobacteria</taxon>
        <taxon>Rhodobacterales</taxon>
        <taxon>Paracoccaceae</taxon>
        <taxon>Paracoccus</taxon>
    </lineage>
</organism>
<reference evidence="2" key="1">
    <citation type="submission" date="2019-05" db="EMBL/GenBank/DDBJ databases">
        <title>Tamlana fucoidanivorans sp. nov., isolated from the surface of algae collected from Fujian province in China.</title>
        <authorList>
            <person name="Li J."/>
        </authorList>
    </citation>
    <scope>NUCLEOTIDE SEQUENCE [LARGE SCALE GENOMIC DNA]</scope>
    <source>
        <strain evidence="2">2251</strain>
        <plasmid evidence="2">unnamed2</plasmid>
    </source>
</reference>
<keyword evidence="1" id="KW-0614">Plasmid</keyword>
<dbReference type="KEGG" id="plia:E4191_19645"/>
<proteinExistence type="predicted"/>
<evidence type="ECO:0000313" key="2">
    <source>
        <dbReference type="Proteomes" id="UP000296374"/>
    </source>
</evidence>
<dbReference type="RefSeq" id="WP_139616080.1">
    <property type="nucleotide sequence ID" value="NZ_CP040762.1"/>
</dbReference>
<dbReference type="EMBL" id="CP040762">
    <property type="protein sequence ID" value="QDA36319.1"/>
    <property type="molecule type" value="Genomic_DNA"/>
</dbReference>
<dbReference type="Proteomes" id="UP000296374">
    <property type="component" value="Plasmid unnamed2"/>
</dbReference>
<protein>
    <submittedName>
        <fullName evidence="1">Uncharacterized protein</fullName>
    </submittedName>
</protein>
<gene>
    <name evidence="1" type="ORF">E4191_19645</name>
</gene>
<sequence length="97" mass="10560">MKHRDFRKMFLAAGMPKDQVDAVLDHFHANGGAADITSVSEYEAAKSIYAVMDASVPSGDFHTPVARYLISLGVRIVAWEDQAAVVPDFTPSLPSRP</sequence>
<evidence type="ECO:0000313" key="1">
    <source>
        <dbReference type="EMBL" id="QDA36319.1"/>
    </source>
</evidence>
<name>A0A4Y5SSN3_9RHOB</name>
<geneLocation type="plasmid" evidence="1 2">
    <name>unnamed2</name>
</geneLocation>